<dbReference type="InterPro" id="IPR014001">
    <property type="entry name" value="Helicase_ATP-bd"/>
</dbReference>
<keyword evidence="7" id="KW-0547">Nucleotide-binding</keyword>
<feature type="compositionally biased region" description="Acidic residues" evidence="17">
    <location>
        <begin position="851"/>
        <end position="862"/>
    </location>
</feature>
<feature type="region of interest" description="Disordered" evidence="17">
    <location>
        <begin position="422"/>
        <end position="444"/>
    </location>
</feature>
<feature type="domain" description="AN1-type" evidence="18">
    <location>
        <begin position="1190"/>
        <end position="1239"/>
    </location>
</feature>
<dbReference type="SUPFAM" id="SSF82708">
    <property type="entry name" value="R3H domain"/>
    <property type="match status" value="1"/>
</dbReference>
<feature type="region of interest" description="Disordered" evidence="17">
    <location>
        <begin position="151"/>
        <end position="171"/>
    </location>
</feature>
<dbReference type="Pfam" id="PF13086">
    <property type="entry name" value="AAA_11"/>
    <property type="match status" value="2"/>
</dbReference>
<accession>F0VJI6</accession>
<dbReference type="GO" id="GO:0003723">
    <property type="term" value="F:RNA binding"/>
    <property type="evidence" value="ECO:0007669"/>
    <property type="project" value="InterPro"/>
</dbReference>
<evidence type="ECO:0000259" key="19">
    <source>
        <dbReference type="PROSITE" id="PS51061"/>
    </source>
</evidence>
<dbReference type="PROSITE" id="PS51039">
    <property type="entry name" value="ZF_AN1"/>
    <property type="match status" value="1"/>
</dbReference>
<feature type="compositionally biased region" description="Basic and acidic residues" evidence="17">
    <location>
        <begin position="932"/>
        <end position="942"/>
    </location>
</feature>
<dbReference type="SUPFAM" id="SSF52540">
    <property type="entry name" value="P-loop containing nucleoside triphosphate hydrolases"/>
    <property type="match status" value="1"/>
</dbReference>
<comment type="subcellular location">
    <subcellularLocation>
        <location evidence="2">Cytoplasm</location>
    </subcellularLocation>
    <subcellularLocation>
        <location evidence="1">Nucleus</location>
    </subcellularLocation>
</comment>
<feature type="coiled-coil region" evidence="16">
    <location>
        <begin position="444"/>
        <end position="478"/>
    </location>
</feature>
<keyword evidence="11" id="KW-0862">Zinc</keyword>
<evidence type="ECO:0000256" key="1">
    <source>
        <dbReference type="ARBA" id="ARBA00004123"/>
    </source>
</evidence>
<evidence type="ECO:0000256" key="2">
    <source>
        <dbReference type="ARBA" id="ARBA00004496"/>
    </source>
</evidence>
<keyword evidence="6" id="KW-0479">Metal-binding</keyword>
<comment type="catalytic activity">
    <reaction evidence="14">
        <text>ATP + H2O = ADP + phosphate + H(+)</text>
        <dbReference type="Rhea" id="RHEA:13065"/>
        <dbReference type="ChEBI" id="CHEBI:15377"/>
        <dbReference type="ChEBI" id="CHEBI:15378"/>
        <dbReference type="ChEBI" id="CHEBI:30616"/>
        <dbReference type="ChEBI" id="CHEBI:43474"/>
        <dbReference type="ChEBI" id="CHEBI:456216"/>
        <dbReference type="EC" id="3.6.4.12"/>
    </reaction>
    <physiologicalReaction direction="left-to-right" evidence="14">
        <dbReference type="Rhea" id="RHEA:13066"/>
    </physiologicalReaction>
</comment>
<dbReference type="SUPFAM" id="SSF118310">
    <property type="entry name" value="AN1-like Zinc finger"/>
    <property type="match status" value="1"/>
</dbReference>
<feature type="region of interest" description="Disordered" evidence="17">
    <location>
        <begin position="221"/>
        <end position="240"/>
    </location>
</feature>
<dbReference type="InterPro" id="IPR047187">
    <property type="entry name" value="SF1_C_Upf1"/>
</dbReference>
<dbReference type="EC" id="3.6.4.12" evidence="4"/>
<evidence type="ECO:0000256" key="13">
    <source>
        <dbReference type="ARBA" id="ARBA00023242"/>
    </source>
</evidence>
<evidence type="ECO:0000313" key="20">
    <source>
        <dbReference type="EMBL" id="CBZ53897.1"/>
    </source>
</evidence>
<dbReference type="InterPro" id="IPR000058">
    <property type="entry name" value="Znf_AN1"/>
</dbReference>
<evidence type="ECO:0000256" key="8">
    <source>
        <dbReference type="ARBA" id="ARBA00022771"/>
    </source>
</evidence>
<feature type="compositionally biased region" description="Basic and acidic residues" evidence="17">
    <location>
        <begin position="1099"/>
        <end position="1118"/>
    </location>
</feature>
<proteinExistence type="inferred from homology"/>
<dbReference type="GO" id="GO:0005634">
    <property type="term" value="C:nucleus"/>
    <property type="evidence" value="ECO:0007669"/>
    <property type="project" value="UniProtKB-SubCell"/>
</dbReference>
<dbReference type="OrthoDB" id="6513042at2759"/>
<feature type="compositionally biased region" description="Basic residues" evidence="17">
    <location>
        <begin position="965"/>
        <end position="977"/>
    </location>
</feature>
<dbReference type="GO" id="GO:0043139">
    <property type="term" value="F:5'-3' DNA helicase activity"/>
    <property type="evidence" value="ECO:0007669"/>
    <property type="project" value="TreeGrafter"/>
</dbReference>
<dbReference type="InterPro" id="IPR035896">
    <property type="entry name" value="AN1-like_Znf"/>
</dbReference>
<keyword evidence="9" id="KW-0378">Hydrolase</keyword>
<dbReference type="OMA" id="QAMYKGE"/>
<dbReference type="InterPro" id="IPR027417">
    <property type="entry name" value="P-loop_NTPase"/>
</dbReference>
<dbReference type="InterPro" id="IPR050534">
    <property type="entry name" value="Coronavir_polyprotein_1ab"/>
</dbReference>
<feature type="region of interest" description="Disordered" evidence="17">
    <location>
        <begin position="76"/>
        <end position="98"/>
    </location>
</feature>
<dbReference type="GO" id="GO:0005524">
    <property type="term" value="F:ATP binding"/>
    <property type="evidence" value="ECO:0007669"/>
    <property type="project" value="UniProtKB-KW"/>
</dbReference>
<feature type="compositionally biased region" description="Basic and acidic residues" evidence="17">
    <location>
        <begin position="1242"/>
        <end position="1259"/>
    </location>
</feature>
<dbReference type="Gene3D" id="2.40.30.270">
    <property type="match status" value="1"/>
</dbReference>
<dbReference type="SMART" id="SM00487">
    <property type="entry name" value="DEXDc"/>
    <property type="match status" value="1"/>
</dbReference>
<dbReference type="Pfam" id="PF13087">
    <property type="entry name" value="AAA_12"/>
    <property type="match status" value="1"/>
</dbReference>
<dbReference type="GO" id="GO:0005737">
    <property type="term" value="C:cytoplasm"/>
    <property type="evidence" value="ECO:0007669"/>
    <property type="project" value="UniProtKB-SubCell"/>
</dbReference>
<dbReference type="InterPro" id="IPR041679">
    <property type="entry name" value="DNA2/NAM7-like_C"/>
</dbReference>
<dbReference type="PANTHER" id="PTHR43788">
    <property type="entry name" value="DNA2/NAM7 HELICASE FAMILY MEMBER"/>
    <property type="match status" value="1"/>
</dbReference>
<evidence type="ECO:0000256" key="6">
    <source>
        <dbReference type="ARBA" id="ARBA00022723"/>
    </source>
</evidence>
<keyword evidence="16" id="KW-0175">Coiled coil</keyword>
<dbReference type="InterPro" id="IPR041677">
    <property type="entry name" value="DNA2/NAM7_AAA_11"/>
</dbReference>
<dbReference type="InParanoid" id="F0VJI6"/>
<dbReference type="Pfam" id="PF01424">
    <property type="entry name" value="R3H"/>
    <property type="match status" value="1"/>
</dbReference>
<feature type="region of interest" description="Disordered" evidence="17">
    <location>
        <begin position="651"/>
        <end position="671"/>
    </location>
</feature>
<organism evidence="20 21">
    <name type="scientific">Neospora caninum (strain Liverpool)</name>
    <dbReference type="NCBI Taxonomy" id="572307"/>
    <lineage>
        <taxon>Eukaryota</taxon>
        <taxon>Sar</taxon>
        <taxon>Alveolata</taxon>
        <taxon>Apicomplexa</taxon>
        <taxon>Conoidasida</taxon>
        <taxon>Coccidia</taxon>
        <taxon>Eucoccidiorida</taxon>
        <taxon>Eimeriorina</taxon>
        <taxon>Sarcocystidae</taxon>
        <taxon>Neospora</taxon>
    </lineage>
</organism>
<feature type="compositionally biased region" description="Basic and acidic residues" evidence="17">
    <location>
        <begin position="651"/>
        <end position="663"/>
    </location>
</feature>
<keyword evidence="5" id="KW-0963">Cytoplasm</keyword>
<evidence type="ECO:0000256" key="4">
    <source>
        <dbReference type="ARBA" id="ARBA00012551"/>
    </source>
</evidence>
<feature type="region of interest" description="Disordered" evidence="17">
    <location>
        <begin position="916"/>
        <end position="1016"/>
    </location>
</feature>
<evidence type="ECO:0000256" key="7">
    <source>
        <dbReference type="ARBA" id="ARBA00022741"/>
    </source>
</evidence>
<evidence type="ECO:0000256" key="5">
    <source>
        <dbReference type="ARBA" id="ARBA00022490"/>
    </source>
</evidence>
<dbReference type="RefSeq" id="XP_003883929.1">
    <property type="nucleotide sequence ID" value="XM_003883880.1"/>
</dbReference>
<protein>
    <recommendedName>
        <fullName evidence="4">DNA helicase</fullName>
        <ecNumber evidence="4">3.6.4.12</ecNumber>
    </recommendedName>
</protein>
<dbReference type="SMART" id="SM00382">
    <property type="entry name" value="AAA"/>
    <property type="match status" value="1"/>
</dbReference>
<dbReference type="Gene3D" id="3.40.50.300">
    <property type="entry name" value="P-loop containing nucleotide triphosphate hydrolases"/>
    <property type="match status" value="2"/>
</dbReference>
<keyword evidence="10" id="KW-0347">Helicase</keyword>
<dbReference type="GeneID" id="13443544"/>
<evidence type="ECO:0000256" key="17">
    <source>
        <dbReference type="SAM" id="MobiDB-lite"/>
    </source>
</evidence>
<keyword evidence="21" id="KW-1185">Reference proteome</keyword>
<dbReference type="SMART" id="SM00393">
    <property type="entry name" value="R3H"/>
    <property type="match status" value="1"/>
</dbReference>
<evidence type="ECO:0000256" key="14">
    <source>
        <dbReference type="ARBA" id="ARBA00048432"/>
    </source>
</evidence>
<dbReference type="VEuPathDB" id="ToxoDB:NCLIV_036790"/>
<comment type="similarity">
    <text evidence="3">Belongs to the DNA2/NAM7 helicase family.</text>
</comment>
<sequence length="1311" mass="142160">MTALDRLVDLHQKLLKYEHAAETEELESALKSLSLSELEAQGVVLPRLVVHQVRSGLYSRTLVDFCTRRASQAFQERQKKAGPADAEDGAASDASLLPPQHRFTPGDIVGLFDEVHALQAAGSKGALASGVVHKVRAQVISIAFEDDDWVSSSDKANRGASGGKGREDEGRSSFHLALISSSVTIERQLKALDRLKNYAPNGPAQTLLNLCFGFQQPQPLAPAPQQDTGASDPAAGSSECADGLQTSDFAAGSHSLPSVSLDLSRCGDFPWFCPTLTVSQKRAVLLGLRSRDLALIHGPPGTGKSTALLELLLQLASRGCRVLACAPSNVAVDNLLERIAAFAEPSATPSASGAALRLASRLRKCVRLGHPARVDENLARFCLESQLQRSEGAALSREIRRELDLNLEMLKDRKKLERHVERRRVETAGEASANDDGARPGASRSAWSLAKRELREEIRTLRKELRAFERKAVEEVLEQCPIVFATCAGADDETLRQFFGNGDTSASQPGRNGFDVVVIDEAAQASSGFFSLTSPLPFPVVCAVLSDRVAPALEAVCWIPLLYGHRAVLAGDHCQLAPTIKSRAAERGGLGITLFERQMQAAHGSRISQLLDTQFRMHRTIMDWSNEQFYKGELRADESVASRLLEDKYPRLRDETSGKRPPEGEVPSASVAPPFLWIDTAGVSWLEEDGQEDPSLLRNGPVSARVHASKSNRGEAALLVKRLQELVWNFGVDAEDICVITPYRQQVQVLRQFLREAADAEPSPASVAGARGEEAERETRRLRQSFARIPVNTVDGFQGKEGEVVAISLVRSNPRHEVGFLKDVRRLNVAVTRAKRHLLIVGDSETIGGQEEGDASEPEAPDADLRTEETPGPAEGAPRSRRSAREILRSLFQYASEKGEIRSALEFIDISQVPGATERKPKQARETPSSAAERKTAARTDRSGWAASSSGLDPAKPGKGMSRAAAKKKKHERKLKLRGTAEAAEASGDGGEGPSRQRGVGDGRAGSSGDSGEAHSLEAKYRSILVQFVQRAEQTARQSPGASPSYTFPSSLTAYERKIVHALAVELGLSHVSLGTGEERQVVVSVRQRRGGVPGTAQARHEETKAEAADAEGWRESPRSGSEGEAASVRESERGRCGDGREEGGHAEGPLEKTSGRPQASLGKKKKGEEAARPEKGSEDDFDALLESLSKEDWTCGFSRCQASTKVLGRTCPFCRKRFCFSHSMPEIHGCGDAASAGARKSFRESVARERRREEEKRSGSGLASGANSIFLGKSYAGNAWAQSQAQQKLRDKIEQEKKKRTAKKKEEGRK</sequence>
<keyword evidence="12" id="KW-0067">ATP-binding</keyword>
<dbReference type="EMBL" id="FR823390">
    <property type="protein sequence ID" value="CBZ53897.1"/>
    <property type="molecule type" value="Genomic_DNA"/>
</dbReference>
<name>F0VJI6_NEOCL</name>
<evidence type="ECO:0000256" key="16">
    <source>
        <dbReference type="SAM" id="Coils"/>
    </source>
</evidence>
<dbReference type="PANTHER" id="PTHR43788:SF8">
    <property type="entry name" value="DNA-BINDING PROTEIN SMUBP-2"/>
    <property type="match status" value="1"/>
</dbReference>
<feature type="region of interest" description="Disordered" evidence="17">
    <location>
        <begin position="1233"/>
        <end position="1268"/>
    </location>
</feature>
<dbReference type="GO" id="GO:0008270">
    <property type="term" value="F:zinc ion binding"/>
    <property type="evidence" value="ECO:0007669"/>
    <property type="project" value="UniProtKB-KW"/>
</dbReference>
<keyword evidence="20" id="KW-0238">DNA-binding</keyword>
<feature type="region of interest" description="Disordered" evidence="17">
    <location>
        <begin position="1089"/>
        <end position="1184"/>
    </location>
</feature>
<gene>
    <name evidence="20" type="ORF">NCLIV_036790</name>
</gene>
<dbReference type="PROSITE" id="PS51061">
    <property type="entry name" value="R3H"/>
    <property type="match status" value="1"/>
</dbReference>
<evidence type="ECO:0000256" key="11">
    <source>
        <dbReference type="ARBA" id="ARBA00022833"/>
    </source>
</evidence>
<dbReference type="GO" id="GO:0003677">
    <property type="term" value="F:DNA binding"/>
    <property type="evidence" value="ECO:0007669"/>
    <property type="project" value="UniProtKB-KW"/>
</dbReference>
<dbReference type="InterPro" id="IPR048761">
    <property type="entry name" value="SMUBP-2_HCS1_1B"/>
</dbReference>
<dbReference type="GO" id="GO:0016787">
    <property type="term" value="F:hydrolase activity"/>
    <property type="evidence" value="ECO:0007669"/>
    <property type="project" value="UniProtKB-KW"/>
</dbReference>
<dbReference type="InterPro" id="IPR036867">
    <property type="entry name" value="R3H_dom_sf"/>
</dbReference>
<dbReference type="eggNOG" id="KOG1803">
    <property type="taxonomic scope" value="Eukaryota"/>
</dbReference>
<evidence type="ECO:0000256" key="12">
    <source>
        <dbReference type="ARBA" id="ARBA00022840"/>
    </source>
</evidence>
<dbReference type="InterPro" id="IPR001374">
    <property type="entry name" value="R3H_dom"/>
</dbReference>
<evidence type="ECO:0000256" key="9">
    <source>
        <dbReference type="ARBA" id="ARBA00022801"/>
    </source>
</evidence>
<evidence type="ECO:0000256" key="3">
    <source>
        <dbReference type="ARBA" id="ARBA00007913"/>
    </source>
</evidence>
<evidence type="ECO:0000256" key="15">
    <source>
        <dbReference type="PROSITE-ProRule" id="PRU00449"/>
    </source>
</evidence>
<keyword evidence="13" id="KW-0539">Nucleus</keyword>
<dbReference type="Proteomes" id="UP000007494">
    <property type="component" value="Chromosome VIII"/>
</dbReference>
<keyword evidence="8 15" id="KW-0863">Zinc-finger</keyword>
<dbReference type="CDD" id="cd18808">
    <property type="entry name" value="SF1_C_Upf1"/>
    <property type="match status" value="1"/>
</dbReference>
<evidence type="ECO:0000259" key="18">
    <source>
        <dbReference type="PROSITE" id="PS51039"/>
    </source>
</evidence>
<feature type="region of interest" description="Disordered" evidence="17">
    <location>
        <begin position="843"/>
        <end position="882"/>
    </location>
</feature>
<dbReference type="Pfam" id="PF01428">
    <property type="entry name" value="zf-AN1"/>
    <property type="match status" value="1"/>
</dbReference>
<dbReference type="SMART" id="SM00154">
    <property type="entry name" value="ZnF_AN1"/>
    <property type="match status" value="1"/>
</dbReference>
<feature type="region of interest" description="Disordered" evidence="17">
    <location>
        <begin position="1283"/>
        <end position="1311"/>
    </location>
</feature>
<dbReference type="InterPro" id="IPR003593">
    <property type="entry name" value="AAA+_ATPase"/>
</dbReference>
<feature type="compositionally biased region" description="Basic and acidic residues" evidence="17">
    <location>
        <begin position="1289"/>
        <end position="1298"/>
    </location>
</feature>
<feature type="domain" description="R3H" evidence="19">
    <location>
        <begin position="1015"/>
        <end position="1088"/>
    </location>
</feature>
<dbReference type="Gene3D" id="4.10.1110.10">
    <property type="entry name" value="AN1-like Zinc finger"/>
    <property type="match status" value="1"/>
</dbReference>
<feature type="compositionally biased region" description="Basic and acidic residues" evidence="17">
    <location>
        <begin position="1167"/>
        <end position="1179"/>
    </location>
</feature>
<evidence type="ECO:0000313" key="21">
    <source>
        <dbReference type="Proteomes" id="UP000007494"/>
    </source>
</evidence>
<evidence type="ECO:0000256" key="10">
    <source>
        <dbReference type="ARBA" id="ARBA00022806"/>
    </source>
</evidence>
<reference evidence="21" key="1">
    <citation type="journal article" date="2012" name="PLoS Pathog.">
        <title>Comparative genomics of the apicomplexan parasites Toxoplasma gondii and Neospora caninum: Coccidia differing in host range and transmission strategy.</title>
        <authorList>
            <person name="Reid A.J."/>
            <person name="Vermont S.J."/>
            <person name="Cotton J.A."/>
            <person name="Harris D."/>
            <person name="Hill-Cawthorne G.A."/>
            <person name="Konen-Waisman S."/>
            <person name="Latham S.M."/>
            <person name="Mourier T."/>
            <person name="Norton R."/>
            <person name="Quail M.A."/>
            <person name="Sanders M."/>
            <person name="Shanmugam D."/>
            <person name="Sohal A."/>
            <person name="Wasmuth J.D."/>
            <person name="Brunk B."/>
            <person name="Grigg M.E."/>
            <person name="Howard J.C."/>
            <person name="Parkinson J."/>
            <person name="Roos D.S."/>
            <person name="Trees A.J."/>
            <person name="Berriman M."/>
            <person name="Pain A."/>
            <person name="Wastling J.M."/>
        </authorList>
    </citation>
    <scope>NUCLEOTIDE SEQUENCE [LARGE SCALE GENOMIC DNA]</scope>
    <source>
        <strain evidence="21">Liverpool</strain>
    </source>
</reference>
<dbReference type="Gene3D" id="3.30.1370.50">
    <property type="entry name" value="R3H-like domain"/>
    <property type="match status" value="1"/>
</dbReference>
<dbReference type="Pfam" id="PF21138">
    <property type="entry name" value="SMUBP-2_HCS1_1B"/>
    <property type="match status" value="2"/>
</dbReference>
<feature type="compositionally biased region" description="Basic and acidic residues" evidence="17">
    <location>
        <begin position="1128"/>
        <end position="1155"/>
    </location>
</feature>